<dbReference type="PANTHER" id="PTHR43592">
    <property type="entry name" value="CAAX AMINO TERMINAL PROTEASE"/>
    <property type="match status" value="1"/>
</dbReference>
<feature type="transmembrane region" description="Helical" evidence="1">
    <location>
        <begin position="109"/>
        <end position="130"/>
    </location>
</feature>
<keyword evidence="1" id="KW-1133">Transmembrane helix</keyword>
<feature type="domain" description="CAAX prenyl protease 2/Lysostaphin resistance protein A-like" evidence="2">
    <location>
        <begin position="107"/>
        <end position="193"/>
    </location>
</feature>
<dbReference type="PANTHER" id="PTHR43592:SF15">
    <property type="entry name" value="CAAX AMINO TERMINAL PROTEASE FAMILY PROTEIN"/>
    <property type="match status" value="1"/>
</dbReference>
<dbReference type="Proteomes" id="UP000077164">
    <property type="component" value="Unassembled WGS sequence"/>
</dbReference>
<evidence type="ECO:0000313" key="3">
    <source>
        <dbReference type="EMBL" id="OAB31490.1"/>
    </source>
</evidence>
<protein>
    <recommendedName>
        <fullName evidence="2">CAAX prenyl protease 2/Lysostaphin resistance protein A-like domain-containing protein</fullName>
    </recommendedName>
</protein>
<keyword evidence="1" id="KW-0812">Transmembrane</keyword>
<accession>A0A162PDS3</accession>
<organism evidence="3 4">
    <name type="scientific">Flavobacterium fryxellicola</name>
    <dbReference type="NCBI Taxonomy" id="249352"/>
    <lineage>
        <taxon>Bacteria</taxon>
        <taxon>Pseudomonadati</taxon>
        <taxon>Bacteroidota</taxon>
        <taxon>Flavobacteriia</taxon>
        <taxon>Flavobacteriales</taxon>
        <taxon>Flavobacteriaceae</taxon>
        <taxon>Flavobacterium</taxon>
    </lineage>
</organism>
<feature type="transmembrane region" description="Helical" evidence="1">
    <location>
        <begin position="178"/>
        <end position="202"/>
    </location>
</feature>
<name>A0A162PDS3_9FLAO</name>
<dbReference type="RefSeq" id="WP_066075802.1">
    <property type="nucleotide sequence ID" value="NZ_FRDK01000001.1"/>
</dbReference>
<dbReference type="STRING" id="249352.SAMN05444395_101511"/>
<dbReference type="Pfam" id="PF02517">
    <property type="entry name" value="Rce1-like"/>
    <property type="match status" value="1"/>
</dbReference>
<feature type="transmembrane region" description="Helical" evidence="1">
    <location>
        <begin position="37"/>
        <end position="55"/>
    </location>
</feature>
<feature type="transmembrane region" description="Helical" evidence="1">
    <location>
        <begin position="75"/>
        <end position="97"/>
    </location>
</feature>
<evidence type="ECO:0000256" key="1">
    <source>
        <dbReference type="SAM" id="Phobius"/>
    </source>
</evidence>
<evidence type="ECO:0000313" key="4">
    <source>
        <dbReference type="Proteomes" id="UP000077164"/>
    </source>
</evidence>
<feature type="transmembrane region" description="Helical" evidence="1">
    <location>
        <begin position="208"/>
        <end position="229"/>
    </location>
</feature>
<dbReference type="InterPro" id="IPR003675">
    <property type="entry name" value="Rce1/LyrA-like_dom"/>
</dbReference>
<keyword evidence="4" id="KW-1185">Reference proteome</keyword>
<dbReference type="AlphaFoldDB" id="A0A162PDS3"/>
<dbReference type="GO" id="GO:0004175">
    <property type="term" value="F:endopeptidase activity"/>
    <property type="evidence" value="ECO:0007669"/>
    <property type="project" value="UniProtKB-ARBA"/>
</dbReference>
<evidence type="ECO:0000259" key="2">
    <source>
        <dbReference type="Pfam" id="PF02517"/>
    </source>
</evidence>
<keyword evidence="1" id="KW-0472">Membrane</keyword>
<sequence length="243" mass="28481">MFPKNIFHFIFLVLLAILISSPFIYILDKYSKGNQKVLIFSIIFYTLFIAIYHIINRIKKNKTSYKFYPIDYKKLLFSVIMVWLLSVVILLPIRFYFFPIETSKLNISSILAGLLIAPIFEEILFRNILLKSLLQTYSSKKSIIISAFIFALIHVNLQQIILGLFIGLYFGFIFSKDFNIAVTIILHFFVNLFGFIGRLILIEFNNSMYLGLFFIINLIVTLTILFFLYSKVKHIFISNTTRK</sequence>
<feature type="transmembrane region" description="Helical" evidence="1">
    <location>
        <begin position="142"/>
        <end position="171"/>
    </location>
</feature>
<feature type="transmembrane region" description="Helical" evidence="1">
    <location>
        <begin position="6"/>
        <end position="25"/>
    </location>
</feature>
<gene>
    <name evidence="3" type="ORF">FBFR_01285</name>
</gene>
<proteinExistence type="predicted"/>
<dbReference type="GO" id="GO:0080120">
    <property type="term" value="P:CAAX-box protein maturation"/>
    <property type="evidence" value="ECO:0007669"/>
    <property type="project" value="UniProtKB-ARBA"/>
</dbReference>
<reference evidence="3 4" key="1">
    <citation type="submission" date="2016-03" db="EMBL/GenBank/DDBJ databases">
        <title>Draft genome sequence of Flavobacterium fryxellicola DSM 16209.</title>
        <authorList>
            <person name="Shin S.-K."/>
            <person name="Yi H."/>
        </authorList>
    </citation>
    <scope>NUCLEOTIDE SEQUENCE [LARGE SCALE GENOMIC DNA]</scope>
    <source>
        <strain evidence="3 4">DSM 16209</strain>
    </source>
</reference>
<dbReference type="EMBL" id="LVJE01000001">
    <property type="protein sequence ID" value="OAB31490.1"/>
    <property type="molecule type" value="Genomic_DNA"/>
</dbReference>
<comment type="caution">
    <text evidence="3">The sequence shown here is derived from an EMBL/GenBank/DDBJ whole genome shotgun (WGS) entry which is preliminary data.</text>
</comment>